<organism evidence="2 3">
    <name type="scientific">Pseudotabrizicola alkalilacus</name>
    <dbReference type="NCBI Taxonomy" id="2305252"/>
    <lineage>
        <taxon>Bacteria</taxon>
        <taxon>Pseudomonadati</taxon>
        <taxon>Pseudomonadota</taxon>
        <taxon>Alphaproteobacteria</taxon>
        <taxon>Rhodobacterales</taxon>
        <taxon>Paracoccaceae</taxon>
        <taxon>Pseudotabrizicola</taxon>
    </lineage>
</organism>
<accession>A0A411YYF3</accession>
<evidence type="ECO:0000259" key="1">
    <source>
        <dbReference type="Pfam" id="PF10135"/>
    </source>
</evidence>
<evidence type="ECO:0000313" key="2">
    <source>
        <dbReference type="EMBL" id="RGP35800.1"/>
    </source>
</evidence>
<dbReference type="Pfam" id="PF10135">
    <property type="entry name" value="Rod-binding"/>
    <property type="match status" value="1"/>
</dbReference>
<dbReference type="OrthoDB" id="7690273at2"/>
<sequence length="97" mass="10560">MYLESALPTPLSKKHDHGQLYEKAKELEVAFLTEMLAHAGLGESPDAFGGGIGEEQFSSFLRTEQARGIVEKGGLGLAQSIFESLVKAQESKHDQKN</sequence>
<dbReference type="InterPro" id="IPR019301">
    <property type="entry name" value="Flagellar_prot_FlgJ_N"/>
</dbReference>
<gene>
    <name evidence="2" type="ORF">D1012_18615</name>
</gene>
<keyword evidence="3" id="KW-1185">Reference proteome</keyword>
<comment type="caution">
    <text evidence="2">The sequence shown here is derived from an EMBL/GenBank/DDBJ whole genome shotgun (WGS) entry which is preliminary data.</text>
</comment>
<dbReference type="EMBL" id="QWEY01000012">
    <property type="protein sequence ID" value="RGP35800.1"/>
    <property type="molecule type" value="Genomic_DNA"/>
</dbReference>
<reference evidence="2 3" key="1">
    <citation type="submission" date="2018-08" db="EMBL/GenBank/DDBJ databases">
        <title>Flavobacterium tibetense sp. nov., isolated from a wetland YonghuCo on Tibetan Plateau.</title>
        <authorList>
            <person name="Phurbu D."/>
            <person name="Lu H."/>
            <person name="Xing P."/>
        </authorList>
    </citation>
    <scope>NUCLEOTIDE SEQUENCE [LARGE SCALE GENOMIC DNA]</scope>
    <source>
        <strain evidence="2 3">DJC</strain>
    </source>
</reference>
<protein>
    <submittedName>
        <fullName evidence="2">Chemotaxis protein chel</fullName>
    </submittedName>
</protein>
<dbReference type="AlphaFoldDB" id="A0A411YYF3"/>
<dbReference type="Proteomes" id="UP000284547">
    <property type="component" value="Unassembled WGS sequence"/>
</dbReference>
<name>A0A411YYF3_9RHOB</name>
<dbReference type="RefSeq" id="WP_118155626.1">
    <property type="nucleotide sequence ID" value="NZ_QWEY01000012.1"/>
</dbReference>
<feature type="domain" description="Flagellar protein FlgJ N-terminal" evidence="1">
    <location>
        <begin position="43"/>
        <end position="82"/>
    </location>
</feature>
<proteinExistence type="predicted"/>
<evidence type="ECO:0000313" key="3">
    <source>
        <dbReference type="Proteomes" id="UP000284547"/>
    </source>
</evidence>